<evidence type="ECO:0008006" key="3">
    <source>
        <dbReference type="Google" id="ProtNLM"/>
    </source>
</evidence>
<name>A0A3S4JUU4_SERRU</name>
<dbReference type="EMBL" id="LR134155">
    <property type="protein sequence ID" value="VEA72908.1"/>
    <property type="molecule type" value="Genomic_DNA"/>
</dbReference>
<dbReference type="AlphaFoldDB" id="A0A3S4JUU4"/>
<dbReference type="Proteomes" id="UP000271603">
    <property type="component" value="Chromosome"/>
</dbReference>
<proteinExistence type="predicted"/>
<protein>
    <recommendedName>
        <fullName evidence="3">Hydroxyacylglutathione hydrolase</fullName>
    </recommendedName>
</protein>
<accession>A0A3S4JUU4</accession>
<organism evidence="1 2">
    <name type="scientific">Serratia rubidaea</name>
    <name type="common">Serratia marinorubra</name>
    <dbReference type="NCBI Taxonomy" id="61652"/>
    <lineage>
        <taxon>Bacteria</taxon>
        <taxon>Pseudomonadati</taxon>
        <taxon>Pseudomonadota</taxon>
        <taxon>Gammaproteobacteria</taxon>
        <taxon>Enterobacterales</taxon>
        <taxon>Yersiniaceae</taxon>
        <taxon>Serratia</taxon>
    </lineage>
</organism>
<evidence type="ECO:0000313" key="1">
    <source>
        <dbReference type="EMBL" id="VEA72908.1"/>
    </source>
</evidence>
<gene>
    <name evidence="1" type="ORF">NCTC9419_04526</name>
</gene>
<dbReference type="Gene3D" id="3.60.15.10">
    <property type="entry name" value="Ribonuclease Z/Hydroxyacylglutathione hydrolase-like"/>
    <property type="match status" value="1"/>
</dbReference>
<dbReference type="InterPro" id="IPR036866">
    <property type="entry name" value="RibonucZ/Hydroxyglut_hydro"/>
</dbReference>
<dbReference type="SUPFAM" id="SSF56281">
    <property type="entry name" value="Metallo-hydrolase/oxidoreductase"/>
    <property type="match status" value="1"/>
</dbReference>
<evidence type="ECO:0000313" key="2">
    <source>
        <dbReference type="Proteomes" id="UP000271603"/>
    </source>
</evidence>
<reference evidence="1 2" key="1">
    <citation type="submission" date="2018-12" db="EMBL/GenBank/DDBJ databases">
        <authorList>
            <consortium name="Pathogen Informatics"/>
        </authorList>
    </citation>
    <scope>NUCLEOTIDE SEQUENCE [LARGE SCALE GENOMIC DNA]</scope>
    <source>
        <strain evidence="1 2">NCTC9419</strain>
    </source>
</reference>
<sequence length="53" mass="5702">MKYQIIPVTAFSQNCTLIWCEQSGQAALVDPGGEAEKLKAAVQDAGVQLTKFC</sequence>